<evidence type="ECO:0000256" key="5">
    <source>
        <dbReference type="ARBA" id="ARBA00023014"/>
    </source>
</evidence>
<dbReference type="InterPro" id="IPR013785">
    <property type="entry name" value="Aldolase_TIM"/>
</dbReference>
<accession>A0A7Y3T0G2</accession>
<dbReference type="Gene3D" id="3.20.20.70">
    <property type="entry name" value="Aldolase class I"/>
    <property type="match status" value="1"/>
</dbReference>
<feature type="domain" description="Radical SAM core" evidence="6">
    <location>
        <begin position="11"/>
        <end position="239"/>
    </location>
</feature>
<gene>
    <name evidence="7" type="ORF">HLQ16_22265</name>
</gene>
<dbReference type="SMART" id="SM00729">
    <property type="entry name" value="Elp3"/>
    <property type="match status" value="1"/>
</dbReference>
<keyword evidence="3" id="KW-0479">Metal-binding</keyword>
<dbReference type="CDD" id="cd01335">
    <property type="entry name" value="Radical_SAM"/>
    <property type="match status" value="1"/>
</dbReference>
<evidence type="ECO:0000256" key="3">
    <source>
        <dbReference type="ARBA" id="ARBA00022723"/>
    </source>
</evidence>
<dbReference type="RefSeq" id="WP_171299163.1">
    <property type="nucleotide sequence ID" value="NZ_CP087098.1"/>
</dbReference>
<dbReference type="Proteomes" id="UP000531659">
    <property type="component" value="Unassembled WGS sequence"/>
</dbReference>
<dbReference type="AlphaFoldDB" id="A0A7Y3T0G2"/>
<evidence type="ECO:0000313" key="8">
    <source>
        <dbReference type="Proteomes" id="UP000531659"/>
    </source>
</evidence>
<protein>
    <submittedName>
        <fullName evidence="7">Radical SAM protein</fullName>
    </submittedName>
</protein>
<keyword evidence="5" id="KW-0411">Iron-sulfur</keyword>
<dbReference type="GO" id="GO:0046872">
    <property type="term" value="F:metal ion binding"/>
    <property type="evidence" value="ECO:0007669"/>
    <property type="project" value="UniProtKB-KW"/>
</dbReference>
<dbReference type="InterPro" id="IPR051198">
    <property type="entry name" value="BchE-like"/>
</dbReference>
<dbReference type="InterPro" id="IPR058240">
    <property type="entry name" value="rSAM_sf"/>
</dbReference>
<dbReference type="Pfam" id="PF04055">
    <property type="entry name" value="Radical_SAM"/>
    <property type="match status" value="1"/>
</dbReference>
<dbReference type="PROSITE" id="PS51918">
    <property type="entry name" value="RADICAL_SAM"/>
    <property type="match status" value="1"/>
</dbReference>
<organism evidence="7 8">
    <name type="scientific">Clostridium estertheticum</name>
    <dbReference type="NCBI Taxonomy" id="238834"/>
    <lineage>
        <taxon>Bacteria</taxon>
        <taxon>Bacillati</taxon>
        <taxon>Bacillota</taxon>
        <taxon>Clostridia</taxon>
        <taxon>Eubacteriales</taxon>
        <taxon>Clostridiaceae</taxon>
        <taxon>Clostridium</taxon>
    </lineage>
</organism>
<comment type="cofactor">
    <cofactor evidence="1">
        <name>[4Fe-4S] cluster</name>
        <dbReference type="ChEBI" id="CHEBI:49883"/>
    </cofactor>
</comment>
<evidence type="ECO:0000259" key="6">
    <source>
        <dbReference type="PROSITE" id="PS51918"/>
    </source>
</evidence>
<keyword evidence="2" id="KW-0949">S-adenosyl-L-methionine</keyword>
<dbReference type="SUPFAM" id="SSF102114">
    <property type="entry name" value="Radical SAM enzymes"/>
    <property type="match status" value="1"/>
</dbReference>
<dbReference type="GO" id="GO:0051536">
    <property type="term" value="F:iron-sulfur cluster binding"/>
    <property type="evidence" value="ECO:0007669"/>
    <property type="project" value="UniProtKB-KW"/>
</dbReference>
<evidence type="ECO:0000313" key="7">
    <source>
        <dbReference type="EMBL" id="NNU78617.1"/>
    </source>
</evidence>
<dbReference type="EMBL" id="JABEYB010000028">
    <property type="protein sequence ID" value="NNU78617.1"/>
    <property type="molecule type" value="Genomic_DNA"/>
</dbReference>
<dbReference type="InterPro" id="IPR007197">
    <property type="entry name" value="rSAM"/>
</dbReference>
<dbReference type="SFLD" id="SFLDG01082">
    <property type="entry name" value="B12-binding_domain_containing"/>
    <property type="match status" value="1"/>
</dbReference>
<evidence type="ECO:0000256" key="1">
    <source>
        <dbReference type="ARBA" id="ARBA00001966"/>
    </source>
</evidence>
<dbReference type="PANTHER" id="PTHR43409:SF4">
    <property type="entry name" value="RADICAL SAM SUPERFAMILY PROTEIN"/>
    <property type="match status" value="1"/>
</dbReference>
<reference evidence="7 8" key="1">
    <citation type="submission" date="2020-05" db="EMBL/GenBank/DDBJ databases">
        <title>Complete genome of Clostridium estertheticum subspecies estertheticum, isolated from Vacuum packed lamb meat from New Zealand imported to Switzerland.</title>
        <authorList>
            <person name="Wambui J."/>
            <person name="Stevens M.J.A."/>
            <person name="Stephan R."/>
        </authorList>
    </citation>
    <scope>NUCLEOTIDE SEQUENCE [LARGE SCALE GENOMIC DNA]</scope>
    <source>
        <strain evidence="7 8">CEST001</strain>
    </source>
</reference>
<sequence length="292" mass="33255">MNYEGTVYRPPLEANSFLLQVAIGCTHNKCTYCNMYAEKCFRVESLKKIEEDLKLAKQYYKTIERIFLVDGDAFVLKTELLKSIALMIKKYFPECKTITMYASIQNIKAKTIEKLKELKELGINDLYVGIESGSDEVLAHVNKGHTVKEAIEQLEKLNEANINHMSIIMLGISGKGNGIENAKATAKLLNNVKPKIIINSTLSVFEGTKLYEELQNGTFVEARELENLMEEKTLIENLELDETFFFGNHVFNSTSVSGILGKDKESMIKKLEYSIENFDEDVFARTFKRTQL</sequence>
<dbReference type="SFLD" id="SFLDG01095">
    <property type="entry name" value="Uncharacterised_Radical_SAM_Su"/>
    <property type="match status" value="1"/>
</dbReference>
<name>A0A7Y3T0G2_9CLOT</name>
<dbReference type="InterPro" id="IPR006638">
    <property type="entry name" value="Elp3/MiaA/NifB-like_rSAM"/>
</dbReference>
<dbReference type="PANTHER" id="PTHR43409">
    <property type="entry name" value="ANAEROBIC MAGNESIUM-PROTOPORPHYRIN IX MONOMETHYL ESTER CYCLASE-RELATED"/>
    <property type="match status" value="1"/>
</dbReference>
<dbReference type="GO" id="GO:0003824">
    <property type="term" value="F:catalytic activity"/>
    <property type="evidence" value="ECO:0007669"/>
    <property type="project" value="InterPro"/>
</dbReference>
<dbReference type="SFLD" id="SFLDS00029">
    <property type="entry name" value="Radical_SAM"/>
    <property type="match status" value="1"/>
</dbReference>
<evidence type="ECO:0000256" key="2">
    <source>
        <dbReference type="ARBA" id="ARBA00022691"/>
    </source>
</evidence>
<keyword evidence="4" id="KW-0408">Iron</keyword>
<comment type="caution">
    <text evidence="7">The sequence shown here is derived from an EMBL/GenBank/DDBJ whole genome shotgun (WGS) entry which is preliminary data.</text>
</comment>
<evidence type="ECO:0000256" key="4">
    <source>
        <dbReference type="ARBA" id="ARBA00023004"/>
    </source>
</evidence>
<proteinExistence type="predicted"/>